<dbReference type="InterPro" id="IPR053812">
    <property type="entry name" value="HTH_Sigma70_ECF-like"/>
</dbReference>
<accession>A0A5C5X5R8</accession>
<dbReference type="RefSeq" id="WP_146508552.1">
    <property type="nucleotide sequence ID" value="NZ_SIHI01000001.1"/>
</dbReference>
<comment type="caution">
    <text evidence="2">The sequence shown here is derived from an EMBL/GenBank/DDBJ whole genome shotgun (WGS) entry which is preliminary data.</text>
</comment>
<gene>
    <name evidence="2" type="ORF">KOR42_16540</name>
</gene>
<keyword evidence="3" id="KW-1185">Reference proteome</keyword>
<dbReference type="InterPro" id="IPR013324">
    <property type="entry name" value="RNA_pol_sigma_r3/r4-like"/>
</dbReference>
<dbReference type="Gene3D" id="1.10.10.10">
    <property type="entry name" value="Winged helix-like DNA-binding domain superfamily/Winged helix DNA-binding domain"/>
    <property type="match status" value="1"/>
</dbReference>
<name>A0A5C5X5R8_9PLAN</name>
<evidence type="ECO:0000313" key="2">
    <source>
        <dbReference type="EMBL" id="TWT58280.1"/>
    </source>
</evidence>
<dbReference type="Pfam" id="PF07638">
    <property type="entry name" value="Sigma70_ECF"/>
    <property type="match status" value="1"/>
</dbReference>
<dbReference type="InterPro" id="IPR036388">
    <property type="entry name" value="WH-like_DNA-bd_sf"/>
</dbReference>
<feature type="domain" description="RNA polymerase sigma-70 ECF-like HTH" evidence="1">
    <location>
        <begin position="12"/>
        <end position="172"/>
    </location>
</feature>
<evidence type="ECO:0000313" key="3">
    <source>
        <dbReference type="Proteomes" id="UP000317243"/>
    </source>
</evidence>
<dbReference type="AlphaFoldDB" id="A0A5C5X5R8"/>
<dbReference type="EMBL" id="SIHI01000001">
    <property type="protein sequence ID" value="TWT58280.1"/>
    <property type="molecule type" value="Genomic_DNA"/>
</dbReference>
<dbReference type="OrthoDB" id="278371at2"/>
<evidence type="ECO:0000259" key="1">
    <source>
        <dbReference type="Pfam" id="PF07638"/>
    </source>
</evidence>
<dbReference type="InterPro" id="IPR011517">
    <property type="entry name" value="RNA_pol_sigma70_ECF-like"/>
</dbReference>
<organism evidence="2 3">
    <name type="scientific">Thalassoglobus neptunius</name>
    <dbReference type="NCBI Taxonomy" id="1938619"/>
    <lineage>
        <taxon>Bacteria</taxon>
        <taxon>Pseudomonadati</taxon>
        <taxon>Planctomycetota</taxon>
        <taxon>Planctomycetia</taxon>
        <taxon>Planctomycetales</taxon>
        <taxon>Planctomycetaceae</taxon>
        <taxon>Thalassoglobus</taxon>
    </lineage>
</organism>
<dbReference type="Proteomes" id="UP000317243">
    <property type="component" value="Unassembled WGS sequence"/>
</dbReference>
<reference evidence="2 3" key="1">
    <citation type="submission" date="2019-02" db="EMBL/GenBank/DDBJ databases">
        <title>Deep-cultivation of Planctomycetes and their phenomic and genomic characterization uncovers novel biology.</title>
        <authorList>
            <person name="Wiegand S."/>
            <person name="Jogler M."/>
            <person name="Boedeker C."/>
            <person name="Pinto D."/>
            <person name="Vollmers J."/>
            <person name="Rivas-Marin E."/>
            <person name="Kohn T."/>
            <person name="Peeters S.H."/>
            <person name="Heuer A."/>
            <person name="Rast P."/>
            <person name="Oberbeckmann S."/>
            <person name="Bunk B."/>
            <person name="Jeske O."/>
            <person name="Meyerdierks A."/>
            <person name="Storesund J.E."/>
            <person name="Kallscheuer N."/>
            <person name="Luecker S."/>
            <person name="Lage O.M."/>
            <person name="Pohl T."/>
            <person name="Merkel B.J."/>
            <person name="Hornburger P."/>
            <person name="Mueller R.-W."/>
            <person name="Bruemmer F."/>
            <person name="Labrenz M."/>
            <person name="Spormann A.M."/>
            <person name="Op Den Camp H."/>
            <person name="Overmann J."/>
            <person name="Amann R."/>
            <person name="Jetten M.S.M."/>
            <person name="Mascher T."/>
            <person name="Medema M.H."/>
            <person name="Devos D.P."/>
            <person name="Kaster A.-K."/>
            <person name="Ovreas L."/>
            <person name="Rohde M."/>
            <person name="Galperin M.Y."/>
            <person name="Jogler C."/>
        </authorList>
    </citation>
    <scope>NUCLEOTIDE SEQUENCE [LARGE SCALE GENOMIC DNA]</scope>
    <source>
        <strain evidence="2 3">KOR42</strain>
    </source>
</reference>
<proteinExistence type="predicted"/>
<dbReference type="NCBIfam" id="TIGR02999">
    <property type="entry name" value="Sig-70_X6"/>
    <property type="match status" value="1"/>
</dbReference>
<protein>
    <submittedName>
        <fullName evidence="2">RNA polymerase sigma factor</fullName>
    </submittedName>
</protein>
<dbReference type="SUPFAM" id="SSF88659">
    <property type="entry name" value="Sigma3 and sigma4 domains of RNA polymerase sigma factors"/>
    <property type="match status" value="1"/>
</dbReference>
<sequence>MTGSQEISRPKWHQSMYDQLHQLAGRELKKEAPGHSLQPTVLVNDAFMKLLEQRNVDLNDRTHAMAVGANILRRLLVDHARKRKTLKRGGQQGRGQALFPSITTGTSRVDVVELHDALEVMEESHSRPAKIVELKFFGGLTGEEISSELNVSRSTVQAELGFAKAWLKKELSEEIE</sequence>